<dbReference type="HOGENOM" id="CLU_3087909_0_0_1"/>
<organism evidence="1 2">
    <name type="scientific">Paxillus rubicundulus Ve08.2h10</name>
    <dbReference type="NCBI Taxonomy" id="930991"/>
    <lineage>
        <taxon>Eukaryota</taxon>
        <taxon>Fungi</taxon>
        <taxon>Dikarya</taxon>
        <taxon>Basidiomycota</taxon>
        <taxon>Agaricomycotina</taxon>
        <taxon>Agaricomycetes</taxon>
        <taxon>Agaricomycetidae</taxon>
        <taxon>Boletales</taxon>
        <taxon>Paxilineae</taxon>
        <taxon>Paxillaceae</taxon>
        <taxon>Paxillus</taxon>
    </lineage>
</organism>
<protein>
    <submittedName>
        <fullName evidence="1">Uncharacterized protein</fullName>
    </submittedName>
</protein>
<dbReference type="AlphaFoldDB" id="A0A0D0D622"/>
<evidence type="ECO:0000313" key="1">
    <source>
        <dbReference type="EMBL" id="KIK92212.1"/>
    </source>
</evidence>
<name>A0A0D0D622_9AGAM</name>
<dbReference type="InParanoid" id="A0A0D0D622"/>
<reference evidence="2" key="2">
    <citation type="submission" date="2015-01" db="EMBL/GenBank/DDBJ databases">
        <title>Evolutionary Origins and Diversification of the Mycorrhizal Mutualists.</title>
        <authorList>
            <consortium name="DOE Joint Genome Institute"/>
            <consortium name="Mycorrhizal Genomics Consortium"/>
            <person name="Kohler A."/>
            <person name="Kuo A."/>
            <person name="Nagy L.G."/>
            <person name="Floudas D."/>
            <person name="Copeland A."/>
            <person name="Barry K.W."/>
            <person name="Cichocki N."/>
            <person name="Veneault-Fourrey C."/>
            <person name="LaButti K."/>
            <person name="Lindquist E.A."/>
            <person name="Lipzen A."/>
            <person name="Lundell T."/>
            <person name="Morin E."/>
            <person name="Murat C."/>
            <person name="Riley R."/>
            <person name="Ohm R."/>
            <person name="Sun H."/>
            <person name="Tunlid A."/>
            <person name="Henrissat B."/>
            <person name="Grigoriev I.V."/>
            <person name="Hibbett D.S."/>
            <person name="Martin F."/>
        </authorList>
    </citation>
    <scope>NUCLEOTIDE SEQUENCE [LARGE SCALE GENOMIC DNA]</scope>
    <source>
        <strain evidence="2">Ve08.2h10</strain>
    </source>
</reference>
<sequence length="52" mass="6069">MAVIDSRITTQLEIVMRSRPGLKRVDAYDQPRSLIYRVLAHLNKLTYLEPQV</sequence>
<keyword evidence="2" id="KW-1185">Reference proteome</keyword>
<gene>
    <name evidence="1" type="ORF">PAXRUDRAFT_830158</name>
</gene>
<dbReference type="EMBL" id="KN825302">
    <property type="protein sequence ID" value="KIK92212.1"/>
    <property type="molecule type" value="Genomic_DNA"/>
</dbReference>
<reference evidence="1 2" key="1">
    <citation type="submission" date="2014-04" db="EMBL/GenBank/DDBJ databases">
        <authorList>
            <consortium name="DOE Joint Genome Institute"/>
            <person name="Kuo A."/>
            <person name="Kohler A."/>
            <person name="Jargeat P."/>
            <person name="Nagy L.G."/>
            <person name="Floudas D."/>
            <person name="Copeland A."/>
            <person name="Barry K.W."/>
            <person name="Cichocki N."/>
            <person name="Veneault-Fourrey C."/>
            <person name="LaButti K."/>
            <person name="Lindquist E.A."/>
            <person name="Lipzen A."/>
            <person name="Lundell T."/>
            <person name="Morin E."/>
            <person name="Murat C."/>
            <person name="Sun H."/>
            <person name="Tunlid A."/>
            <person name="Henrissat B."/>
            <person name="Grigoriev I.V."/>
            <person name="Hibbett D.S."/>
            <person name="Martin F."/>
            <person name="Nordberg H.P."/>
            <person name="Cantor M.N."/>
            <person name="Hua S.X."/>
        </authorList>
    </citation>
    <scope>NUCLEOTIDE SEQUENCE [LARGE SCALE GENOMIC DNA]</scope>
    <source>
        <strain evidence="1 2">Ve08.2h10</strain>
    </source>
</reference>
<proteinExistence type="predicted"/>
<evidence type="ECO:0000313" key="2">
    <source>
        <dbReference type="Proteomes" id="UP000054538"/>
    </source>
</evidence>
<dbReference type="Proteomes" id="UP000054538">
    <property type="component" value="Unassembled WGS sequence"/>
</dbReference>
<accession>A0A0D0D622</accession>